<dbReference type="InterPro" id="IPR018097">
    <property type="entry name" value="EGF_Ca-bd_CS"/>
</dbReference>
<dbReference type="InterPro" id="IPR052080">
    <property type="entry name" value="vWF_C/EGF_Fibrillin"/>
</dbReference>
<comment type="similarity">
    <text evidence="2 11">Belongs to the fibulin family.</text>
</comment>
<dbReference type="SMART" id="SM00181">
    <property type="entry name" value="EGF"/>
    <property type="match status" value="8"/>
</dbReference>
<evidence type="ECO:0000256" key="1">
    <source>
        <dbReference type="ARBA" id="ARBA00004498"/>
    </source>
</evidence>
<comment type="subunit">
    <text evidence="11">Homomultimerizes and interacts with various extracellular matrix components.</text>
</comment>
<evidence type="ECO:0000256" key="10">
    <source>
        <dbReference type="ARBA" id="ARBA00023180"/>
    </source>
</evidence>
<dbReference type="InterPro" id="IPR055088">
    <property type="entry name" value="Fibulin_C"/>
</dbReference>
<sequence>MSTHFLLHYFLLGLQFSKFKIKFNPGLSLLLFPQFTASNELSRCCSGGSKHFKEHGNCVSVRAVGSSHSCNRAGSICCLRSLIDASCQAGLLYAQRHKVCSAVNINELAGGVKMECCDCCLLAKELSERNEACIAPIGFSPDCLEAFNKCCNQTIAANKPSFIGSSQVQSVGLSIDLEGVGNASSCSNAKCEHLCTIREDGTSQCSCRSGFDLAPDGRSCVDIDECHQLQQNNPNNFQFNSPPLNYQKMPLCDFKREICVNIIGGYGCRPAKSVATSKSKEPKLSPKTPKRGPQRVKNNGRFVYKTVGNRGGMPAFWSGRNGGGREEHASTTFIDVDECTLGAHDCGPMYQCKNTQGSFRCVPKRCEDNQVLDPGTGECKSVNCPPGYRPRDGRCEDVDECREKANACPFYEECVNTPGSFRCQEQGNVCSNGYYMDRESGFCLDIDECQRGTHTCTSIADCINLPGMYRCKCATGFEFNEYTMRCEDIDECIKFSGHACSLQADCVNSIGSYQCICKPGFSLAADNRSCDDINECELGIAKCQQKCINSPGSYQCICDRGYQLGIDEATCEDIDECKIWAKSGNELCMGKCINTPGSFLCTCPEGYQVMSDGITCKDIDECSENSNLCNIDQICINLLGSFKCERIECPRNYIPDRTFKNRCLKKPGHCENMFLERCKKLPIHISWQHIAIPKQVNISLHRTSVTLFSMKGPPNQDSSMQFELRLVSAKQGSDSVTPAIRANFLLQKGEDHNSAIIALRDSLDGPQEVHLELTLRLTTNGQFNGKYVANLLVFVSQYRPQTQHSRLHRIRRL</sequence>
<dbReference type="InterPro" id="IPR017048">
    <property type="entry name" value="Fibulin-1"/>
</dbReference>
<accession>A0A6V7VQU3</accession>
<evidence type="ECO:0000256" key="7">
    <source>
        <dbReference type="ARBA" id="ARBA00022737"/>
    </source>
</evidence>
<dbReference type="FunFam" id="2.10.25.10:FF:000240">
    <property type="entry name" value="Vitamin K-dependent protein S"/>
    <property type="match status" value="1"/>
</dbReference>
<dbReference type="FunFam" id="2.10.25.10:FF:000002">
    <property type="entry name" value="Latent-transforming growth factor beta-binding protein 3"/>
    <property type="match status" value="1"/>
</dbReference>
<keyword evidence="6" id="KW-0732">Signal</keyword>
<comment type="caution">
    <text evidence="12">Lacks conserved residue(s) required for the propagation of feature annotation.</text>
</comment>
<dbReference type="AlphaFoldDB" id="A0A6V7VQU3"/>
<dbReference type="InterPro" id="IPR000742">
    <property type="entry name" value="EGF"/>
</dbReference>
<dbReference type="Proteomes" id="UP000580250">
    <property type="component" value="Unassembled WGS sequence"/>
</dbReference>
<evidence type="ECO:0000256" key="5">
    <source>
        <dbReference type="ARBA" id="ARBA00022536"/>
    </source>
</evidence>
<dbReference type="EMBL" id="CAJEWN010000286">
    <property type="protein sequence ID" value="CAD2176914.1"/>
    <property type="molecule type" value="Genomic_DNA"/>
</dbReference>
<dbReference type="SUPFAM" id="SSF57196">
    <property type="entry name" value="EGF/Laminin"/>
    <property type="match status" value="3"/>
</dbReference>
<name>A0A6V7VQU3_MELEN</name>
<dbReference type="SMART" id="SM00179">
    <property type="entry name" value="EGF_CA"/>
    <property type="match status" value="7"/>
</dbReference>
<evidence type="ECO:0000256" key="9">
    <source>
        <dbReference type="ARBA" id="ARBA00023157"/>
    </source>
</evidence>
<keyword evidence="8" id="KW-0106">Calcium</keyword>
<organism evidence="15 16">
    <name type="scientific">Meloidogyne enterolobii</name>
    <name type="common">Root-knot nematode worm</name>
    <name type="synonym">Meloidogyne mayaguensis</name>
    <dbReference type="NCBI Taxonomy" id="390850"/>
    <lineage>
        <taxon>Eukaryota</taxon>
        <taxon>Metazoa</taxon>
        <taxon>Ecdysozoa</taxon>
        <taxon>Nematoda</taxon>
        <taxon>Chromadorea</taxon>
        <taxon>Rhabditida</taxon>
        <taxon>Tylenchina</taxon>
        <taxon>Tylenchomorpha</taxon>
        <taxon>Tylenchoidea</taxon>
        <taxon>Meloidogynidae</taxon>
        <taxon>Meloidogyninae</taxon>
        <taxon>Meloidogyne</taxon>
    </lineage>
</organism>
<dbReference type="PANTHER" id="PTHR47333">
    <property type="entry name" value="VON WILLEBRAND FACTOR C AND EGF DOMAIN-CONTAINING PROTEIN"/>
    <property type="match status" value="1"/>
</dbReference>
<dbReference type="CDD" id="cd00054">
    <property type="entry name" value="EGF_CA"/>
    <property type="match status" value="3"/>
</dbReference>
<keyword evidence="3 11" id="KW-0964">Secreted</keyword>
<feature type="region of interest" description="Disordered" evidence="13">
    <location>
        <begin position="277"/>
        <end position="296"/>
    </location>
</feature>
<dbReference type="PROSITE" id="PS50026">
    <property type="entry name" value="EGF_3"/>
    <property type="match status" value="3"/>
</dbReference>
<feature type="domain" description="EGF-like" evidence="14">
    <location>
        <begin position="532"/>
        <end position="572"/>
    </location>
</feature>
<evidence type="ECO:0000256" key="13">
    <source>
        <dbReference type="SAM" id="MobiDB-lite"/>
    </source>
</evidence>
<dbReference type="GO" id="GO:0030198">
    <property type="term" value="P:extracellular matrix organization"/>
    <property type="evidence" value="ECO:0007669"/>
    <property type="project" value="InterPro"/>
</dbReference>
<keyword evidence="5 12" id="KW-0245">EGF-like domain</keyword>
<dbReference type="PROSITE" id="PS01187">
    <property type="entry name" value="EGF_CA"/>
    <property type="match status" value="2"/>
</dbReference>
<dbReference type="FunFam" id="2.10.25.10:FF:000038">
    <property type="entry name" value="Fibrillin 2"/>
    <property type="match status" value="2"/>
</dbReference>
<dbReference type="PANTHER" id="PTHR47333:SF4">
    <property type="entry name" value="EGF-LIKE DOMAIN-CONTAINING PROTEIN"/>
    <property type="match status" value="1"/>
</dbReference>
<dbReference type="Gene3D" id="2.10.25.10">
    <property type="entry name" value="Laminin"/>
    <property type="match status" value="8"/>
</dbReference>
<dbReference type="InterPro" id="IPR049883">
    <property type="entry name" value="NOTCH1_EGF-like"/>
</dbReference>
<comment type="caution">
    <text evidence="15">The sequence shown here is derived from an EMBL/GenBank/DDBJ whole genome shotgun (WGS) entry which is preliminary data.</text>
</comment>
<evidence type="ECO:0000256" key="3">
    <source>
        <dbReference type="ARBA" id="ARBA00022525"/>
    </source>
</evidence>
<gene>
    <name evidence="15" type="ORF">MENT_LOCUS28754</name>
</gene>
<evidence type="ECO:0000256" key="6">
    <source>
        <dbReference type="ARBA" id="ARBA00022729"/>
    </source>
</evidence>
<dbReference type="OrthoDB" id="10060424at2759"/>
<dbReference type="GO" id="GO:0005509">
    <property type="term" value="F:calcium ion binding"/>
    <property type="evidence" value="ECO:0007669"/>
    <property type="project" value="InterPro"/>
</dbReference>
<evidence type="ECO:0000259" key="14">
    <source>
        <dbReference type="PROSITE" id="PS50026"/>
    </source>
</evidence>
<comment type="subcellular location">
    <subcellularLocation>
        <location evidence="1 11">Secreted</location>
        <location evidence="1 11">Extracellular space</location>
        <location evidence="1 11">Extracellular matrix</location>
    </subcellularLocation>
</comment>
<evidence type="ECO:0000313" key="16">
    <source>
        <dbReference type="Proteomes" id="UP000580250"/>
    </source>
</evidence>
<keyword evidence="7" id="KW-0677">Repeat</keyword>
<dbReference type="Pfam" id="PF22914">
    <property type="entry name" value="Fibulin_C"/>
    <property type="match status" value="1"/>
</dbReference>
<dbReference type="InterPro" id="IPR000152">
    <property type="entry name" value="EGF-type_Asp/Asn_hydroxyl_site"/>
</dbReference>
<dbReference type="Pfam" id="PF07645">
    <property type="entry name" value="EGF_CA"/>
    <property type="match status" value="5"/>
</dbReference>
<reference evidence="15 16" key="1">
    <citation type="submission" date="2020-08" db="EMBL/GenBank/DDBJ databases">
        <authorList>
            <person name="Koutsovoulos G."/>
            <person name="Danchin GJ E."/>
        </authorList>
    </citation>
    <scope>NUCLEOTIDE SEQUENCE [LARGE SCALE GENOMIC DNA]</scope>
</reference>
<feature type="domain" description="EGF-like" evidence="14">
    <location>
        <begin position="488"/>
        <end position="531"/>
    </location>
</feature>
<dbReference type="PROSITE" id="PS00010">
    <property type="entry name" value="ASX_HYDROXYL"/>
    <property type="match status" value="3"/>
</dbReference>
<evidence type="ECO:0000256" key="8">
    <source>
        <dbReference type="ARBA" id="ARBA00022837"/>
    </source>
</evidence>
<keyword evidence="10" id="KW-0325">Glycoprotein</keyword>
<keyword evidence="9" id="KW-1015">Disulfide bond</keyword>
<dbReference type="InterPro" id="IPR026823">
    <property type="entry name" value="cEGF"/>
</dbReference>
<keyword evidence="4 11" id="KW-0272">Extracellular matrix</keyword>
<dbReference type="Pfam" id="PF12662">
    <property type="entry name" value="cEGF"/>
    <property type="match status" value="2"/>
</dbReference>
<evidence type="ECO:0000256" key="2">
    <source>
        <dbReference type="ARBA" id="ARBA00006127"/>
    </source>
</evidence>
<dbReference type="InterPro" id="IPR009030">
    <property type="entry name" value="Growth_fac_rcpt_cys_sf"/>
</dbReference>
<evidence type="ECO:0000313" key="15">
    <source>
        <dbReference type="EMBL" id="CAD2176914.1"/>
    </source>
</evidence>
<dbReference type="SUPFAM" id="SSF57184">
    <property type="entry name" value="Growth factor receptor domain"/>
    <property type="match status" value="2"/>
</dbReference>
<dbReference type="PROSITE" id="PS01186">
    <property type="entry name" value="EGF_2"/>
    <property type="match status" value="4"/>
</dbReference>
<evidence type="ECO:0000256" key="11">
    <source>
        <dbReference type="PIRNR" id="PIRNR036313"/>
    </source>
</evidence>
<feature type="domain" description="EGF-like" evidence="14">
    <location>
        <begin position="445"/>
        <end position="487"/>
    </location>
</feature>
<proteinExistence type="inferred from homology"/>
<protein>
    <recommendedName>
        <fullName evidence="11">Fibulin-1</fullName>
    </recommendedName>
</protein>
<evidence type="ECO:0000256" key="4">
    <source>
        <dbReference type="ARBA" id="ARBA00022530"/>
    </source>
</evidence>
<dbReference type="GO" id="GO:0016504">
    <property type="term" value="F:peptidase activator activity"/>
    <property type="evidence" value="ECO:0007669"/>
    <property type="project" value="InterPro"/>
</dbReference>
<dbReference type="InterPro" id="IPR001881">
    <property type="entry name" value="EGF-like_Ca-bd_dom"/>
</dbReference>
<dbReference type="PIRSF" id="PIRSF036313">
    <property type="entry name" value="Fibulin-1"/>
    <property type="match status" value="1"/>
</dbReference>
<evidence type="ECO:0000256" key="12">
    <source>
        <dbReference type="PROSITE-ProRule" id="PRU00076"/>
    </source>
</evidence>